<dbReference type="PANTHER" id="PTHR43283">
    <property type="entry name" value="BETA-LACTAMASE-RELATED"/>
    <property type="match status" value="1"/>
</dbReference>
<dbReference type="InterPro" id="IPR001466">
    <property type="entry name" value="Beta-lactam-related"/>
</dbReference>
<keyword evidence="3" id="KW-1185">Reference proteome</keyword>
<comment type="caution">
    <text evidence="2">The sequence shown here is derived from an EMBL/GenBank/DDBJ whole genome shotgun (WGS) entry which is preliminary data.</text>
</comment>
<dbReference type="GO" id="GO:0016787">
    <property type="term" value="F:hydrolase activity"/>
    <property type="evidence" value="ECO:0007669"/>
    <property type="project" value="UniProtKB-KW"/>
</dbReference>
<accession>A0ABU3RAF3</accession>
<dbReference type="PANTHER" id="PTHR43283:SF7">
    <property type="entry name" value="BETA-LACTAMASE-RELATED DOMAIN-CONTAINING PROTEIN"/>
    <property type="match status" value="1"/>
</dbReference>
<organism evidence="2 3">
    <name type="scientific">Paenibacillus violae</name>
    <dbReference type="NCBI Taxonomy" id="3077234"/>
    <lineage>
        <taxon>Bacteria</taxon>
        <taxon>Bacillati</taxon>
        <taxon>Bacillota</taxon>
        <taxon>Bacilli</taxon>
        <taxon>Bacillales</taxon>
        <taxon>Paenibacillaceae</taxon>
        <taxon>Paenibacillus</taxon>
    </lineage>
</organism>
<dbReference type="Proteomes" id="UP001260980">
    <property type="component" value="Unassembled WGS sequence"/>
</dbReference>
<feature type="domain" description="Beta-lactamase-related" evidence="1">
    <location>
        <begin position="22"/>
        <end position="293"/>
    </location>
</feature>
<protein>
    <submittedName>
        <fullName evidence="2">Serine hydrolase</fullName>
        <ecNumber evidence="2">3.-.-.-</ecNumber>
    </submittedName>
</protein>
<proteinExistence type="predicted"/>
<dbReference type="EC" id="3.-.-.-" evidence="2"/>
<dbReference type="EMBL" id="JAWCUD010000002">
    <property type="protein sequence ID" value="MDU0200862.1"/>
    <property type="molecule type" value="Genomic_DNA"/>
</dbReference>
<reference evidence="2 3" key="1">
    <citation type="submission" date="2023-10" db="EMBL/GenBank/DDBJ databases">
        <title>Paenibacillus strain PFR10 Genome sequencing and assembly.</title>
        <authorList>
            <person name="Kim I."/>
        </authorList>
    </citation>
    <scope>NUCLEOTIDE SEQUENCE [LARGE SCALE GENOMIC DNA]</scope>
    <source>
        <strain evidence="2 3">PFR10</strain>
    </source>
</reference>
<dbReference type="RefSeq" id="WP_315950473.1">
    <property type="nucleotide sequence ID" value="NZ_JAWCUD010000002.1"/>
</dbReference>
<dbReference type="Gene3D" id="3.40.710.10">
    <property type="entry name" value="DD-peptidase/beta-lactamase superfamily"/>
    <property type="match status" value="1"/>
</dbReference>
<dbReference type="Pfam" id="PF00144">
    <property type="entry name" value="Beta-lactamase"/>
    <property type="match status" value="1"/>
</dbReference>
<gene>
    <name evidence="2" type="ORF">RQP52_07150</name>
</gene>
<name>A0ABU3RAF3_9BACL</name>
<sequence length="322" mass="35816">MRLEQMAAALAPLHLASCLIEQRGERIFEHYRDELKETEITRINSCTKSVLSALICIAMDQGLLPEPETPVSAFFPQLLQDADPQKREMKIRHLLTMSSGMDWTEFGGQNSFPQMTRTSNWVDFVLAQPLSEAPGTRMEYNSGNSQLLAAILAQVTGMPVAQYAEQQLFGPLGIADYAWETDPQGIHTGGFGLQLRPADMLKFGRLFLQEGLWEHKPLISKALVASSSAPAIPAAPVPPRRGFYGWHWWVDTYEADANAASPSSPPMDYYNAYGFGGQAIYIIPRLDTVVVLTHDERKKSKIPLLVFRNHIAPMLAAQACLK</sequence>
<dbReference type="InterPro" id="IPR050789">
    <property type="entry name" value="Diverse_Enzym_Activities"/>
</dbReference>
<dbReference type="InterPro" id="IPR012338">
    <property type="entry name" value="Beta-lactam/transpept-like"/>
</dbReference>
<evidence type="ECO:0000313" key="3">
    <source>
        <dbReference type="Proteomes" id="UP001260980"/>
    </source>
</evidence>
<evidence type="ECO:0000313" key="2">
    <source>
        <dbReference type="EMBL" id="MDU0200862.1"/>
    </source>
</evidence>
<dbReference type="SUPFAM" id="SSF56601">
    <property type="entry name" value="beta-lactamase/transpeptidase-like"/>
    <property type="match status" value="1"/>
</dbReference>
<evidence type="ECO:0000259" key="1">
    <source>
        <dbReference type="Pfam" id="PF00144"/>
    </source>
</evidence>
<keyword evidence="2" id="KW-0378">Hydrolase</keyword>